<proteinExistence type="predicted"/>
<organism evidence="2 3">
    <name type="scientific">Ralstonia soli</name>
    <dbReference type="NCBI Taxonomy" id="2953896"/>
    <lineage>
        <taxon>Bacteria</taxon>
        <taxon>Pseudomonadati</taxon>
        <taxon>Pseudomonadota</taxon>
        <taxon>Betaproteobacteria</taxon>
        <taxon>Burkholderiales</taxon>
        <taxon>Burkholderiaceae</taxon>
        <taxon>Ralstonia</taxon>
    </lineage>
</organism>
<dbReference type="InterPro" id="IPR028087">
    <property type="entry name" value="Tad_N"/>
</dbReference>
<sequence>MRTPCLRGKAALARQRGQALAFALIFLVVGALALFTAFNASQLSSAKTKLQNTADATAYSVAVLQARDYNFAAYTNRAMVANQAAVAQVLSLKSWIDEVSETAQSDHVTDTLIDIFADLGEVEWNLPKQTARPIISPLKSTIDSLAPTVVKGLDILNWSLSEAQQAYHLTTMLSYPLVAKEVAQANEPNTTADEGYMATLGAPKLLAWKNYVTRTDPKQQASGGGGSDRFADVVTDKDTLDNFVPERGKIRTPTVASTAEKGCVGAVFSFMAVGEPHSGATQLRPDLGGWEALDGTAAIGDLTCIWATPVGPVGFTFPIIESLGRGGAANGPGGSYSGRSGYNNTGHIGDAIVSAATVATFMQYETGPGSSLDNSSRAGLQPYYDLSDPNKAAPGTGTENFNRAPTITLQVKRNVDTTRTTKTMQVGVGRTQLDEAAPSSELRALSSASAYFIRPRSTGGPGGLLNAAAWRRGDNRFEYPSLFNPYWQPSLVDTSATDLEAAAVAQAAGAP</sequence>
<dbReference type="RefSeq" id="WP_252675990.1">
    <property type="nucleotide sequence ID" value="NZ_JAMXHT010000001.1"/>
</dbReference>
<evidence type="ECO:0000259" key="1">
    <source>
        <dbReference type="Pfam" id="PF13400"/>
    </source>
</evidence>
<comment type="caution">
    <text evidence="2">The sequence shown here is derived from an EMBL/GenBank/DDBJ whole genome shotgun (WGS) entry which is preliminary data.</text>
</comment>
<gene>
    <name evidence="2" type="ORF">NG900_01530</name>
</gene>
<reference evidence="2" key="1">
    <citation type="submission" date="2022-06" db="EMBL/GenBank/DDBJ databases">
        <authorList>
            <person name="Lu C.-H."/>
        </authorList>
    </citation>
    <scope>NUCLEOTIDE SEQUENCE</scope>
    <source>
        <strain evidence="2">21MJYT02-11</strain>
    </source>
</reference>
<name>A0ABT1AER1_9RALS</name>
<dbReference type="Pfam" id="PF13400">
    <property type="entry name" value="Tad"/>
    <property type="match status" value="1"/>
</dbReference>
<dbReference type="Proteomes" id="UP001162811">
    <property type="component" value="Unassembled WGS sequence"/>
</dbReference>
<accession>A0ABT1AER1</accession>
<feature type="domain" description="Putative Flp pilus-assembly TadG-like N-terminal" evidence="1">
    <location>
        <begin position="17"/>
        <end position="62"/>
    </location>
</feature>
<keyword evidence="3" id="KW-1185">Reference proteome</keyword>
<reference evidence="2" key="2">
    <citation type="journal article" date="2023" name="Front. Microbiol.">
        <title>Ralstonia chuxiongensis sp. nov., Ralstonia mojiangensis sp. nov., and Ralstonia soli sp. nov., isolated from tobacco fields, are three novel species in the family Burkholderiaceae.</title>
        <authorList>
            <person name="Lu C.H."/>
            <person name="Zhang Y.Y."/>
            <person name="Jiang N."/>
            <person name="Chen W."/>
            <person name="Shao X."/>
            <person name="Zhao Z.M."/>
            <person name="Lu W.L."/>
            <person name="Hu X."/>
            <person name="Xi Y.X."/>
            <person name="Zou S.Y."/>
            <person name="Wei Q.J."/>
            <person name="Lin Z.L."/>
            <person name="Gong L."/>
            <person name="Gai X.T."/>
            <person name="Zhang L.Q."/>
            <person name="Li J.Y."/>
            <person name="Jin Y."/>
            <person name="Xia Z.Y."/>
        </authorList>
    </citation>
    <scope>NUCLEOTIDE SEQUENCE</scope>
    <source>
        <strain evidence="2">21MJYT02-11</strain>
    </source>
</reference>
<evidence type="ECO:0000313" key="2">
    <source>
        <dbReference type="EMBL" id="MCO5396870.1"/>
    </source>
</evidence>
<protein>
    <submittedName>
        <fullName evidence="2">Tad domain-containing protein</fullName>
    </submittedName>
</protein>
<evidence type="ECO:0000313" key="3">
    <source>
        <dbReference type="Proteomes" id="UP001162811"/>
    </source>
</evidence>
<dbReference type="EMBL" id="JAMXHT010000001">
    <property type="protein sequence ID" value="MCO5396870.1"/>
    <property type="molecule type" value="Genomic_DNA"/>
</dbReference>